<keyword evidence="4" id="KW-1003">Cell membrane</keyword>
<dbReference type="Pfam" id="PF02687">
    <property type="entry name" value="FtsX"/>
    <property type="match status" value="1"/>
</dbReference>
<dbReference type="InterPro" id="IPR003838">
    <property type="entry name" value="ABC3_permease_C"/>
</dbReference>
<evidence type="ECO:0000256" key="5">
    <source>
        <dbReference type="ARBA" id="ARBA00022692"/>
    </source>
</evidence>
<sequence>MYQPLSIFVGLRYLRAKRRNHFISFISLISMGGIALGVTVLITVLSVMNGFEKELRERILGMISHATIEGYERRLSDWESLLEEVRRHPDVVGAAPYVEQETLIKGRGTAGAQVRGIDPELEPQVSEIDELMRHDGFQALAPGEWRVMLGAGLAARLGVREGDPVTIFAPEIRATPAGVVPQVRRFEVAGIFEAGVQQYDTALAIVHYRDAQRLFRLDEQVSGVRLKFDDMMRSRAIAWELSDQLGGVHRVRDWTQQHANFFRAVRTEKTVMFIILSLIIAVAAFNIISTLVMVVTDKQADIAILKTMGLGPRKIMGIFVVQGSLIGIIGTLLGIVGGVALALNVEQIVAWLEQFLSTDFLSAEVYYISDLPSELRWGDVVKFGGVALSLSLLSTIYPAWRAARTEPVEALRHE</sequence>
<dbReference type="Pfam" id="PF12704">
    <property type="entry name" value="MacB_PCD"/>
    <property type="match status" value="1"/>
</dbReference>
<feature type="transmembrane region" description="Helical" evidence="8">
    <location>
        <begin position="21"/>
        <end position="48"/>
    </location>
</feature>
<comment type="subcellular location">
    <subcellularLocation>
        <location evidence="1">Cell membrane</location>
        <topology evidence="1">Multi-pass membrane protein</topology>
    </subcellularLocation>
</comment>
<evidence type="ECO:0000259" key="10">
    <source>
        <dbReference type="Pfam" id="PF12704"/>
    </source>
</evidence>
<feature type="transmembrane region" description="Helical" evidence="8">
    <location>
        <begin position="271"/>
        <end position="295"/>
    </location>
</feature>
<keyword evidence="5 8" id="KW-0812">Transmembrane</keyword>
<dbReference type="RefSeq" id="WP_116649804.1">
    <property type="nucleotide sequence ID" value="NZ_QUZK01000018.1"/>
</dbReference>
<dbReference type="AlphaFoldDB" id="A0A3E1KAK7"/>
<dbReference type="NCBIfam" id="TIGR02212">
    <property type="entry name" value="lolCE"/>
    <property type="match status" value="1"/>
</dbReference>
<keyword evidence="3" id="KW-0813">Transport</keyword>
<evidence type="ECO:0000256" key="3">
    <source>
        <dbReference type="ARBA" id="ARBA00022448"/>
    </source>
</evidence>
<dbReference type="GO" id="GO:0042953">
    <property type="term" value="P:lipoprotein transport"/>
    <property type="evidence" value="ECO:0007669"/>
    <property type="project" value="InterPro"/>
</dbReference>
<keyword evidence="11" id="KW-0449">Lipoprotein</keyword>
<dbReference type="PANTHER" id="PTHR30489">
    <property type="entry name" value="LIPOPROTEIN-RELEASING SYSTEM TRANSMEMBRANE PROTEIN LOLE"/>
    <property type="match status" value="1"/>
</dbReference>
<evidence type="ECO:0000313" key="11">
    <source>
        <dbReference type="EMBL" id="RFF31498.1"/>
    </source>
</evidence>
<comment type="similarity">
    <text evidence="2">Belongs to the ABC-4 integral membrane protein family. LolC/E subfamily.</text>
</comment>
<keyword evidence="12" id="KW-1185">Reference proteome</keyword>
<dbReference type="InterPro" id="IPR051447">
    <property type="entry name" value="Lipoprotein-release_system"/>
</dbReference>
<dbReference type="GO" id="GO:0044874">
    <property type="term" value="P:lipoprotein localization to outer membrane"/>
    <property type="evidence" value="ECO:0007669"/>
    <property type="project" value="TreeGrafter"/>
</dbReference>
<evidence type="ECO:0000313" key="12">
    <source>
        <dbReference type="Proteomes" id="UP000260351"/>
    </source>
</evidence>
<dbReference type="EMBL" id="QUZK01000018">
    <property type="protein sequence ID" value="RFF31498.1"/>
    <property type="molecule type" value="Genomic_DNA"/>
</dbReference>
<evidence type="ECO:0000256" key="2">
    <source>
        <dbReference type="ARBA" id="ARBA00005236"/>
    </source>
</evidence>
<keyword evidence="6 8" id="KW-1133">Transmembrane helix</keyword>
<keyword evidence="7 8" id="KW-0472">Membrane</keyword>
<evidence type="ECO:0000256" key="1">
    <source>
        <dbReference type="ARBA" id="ARBA00004651"/>
    </source>
</evidence>
<feature type="domain" description="MacB-like periplasmic core" evidence="10">
    <location>
        <begin position="27"/>
        <end position="232"/>
    </location>
</feature>
<evidence type="ECO:0000256" key="4">
    <source>
        <dbReference type="ARBA" id="ARBA00022475"/>
    </source>
</evidence>
<evidence type="ECO:0000256" key="6">
    <source>
        <dbReference type="ARBA" id="ARBA00022989"/>
    </source>
</evidence>
<dbReference type="GO" id="GO:0098797">
    <property type="term" value="C:plasma membrane protein complex"/>
    <property type="evidence" value="ECO:0007669"/>
    <property type="project" value="TreeGrafter"/>
</dbReference>
<feature type="transmembrane region" description="Helical" evidence="8">
    <location>
        <begin position="316"/>
        <end position="342"/>
    </location>
</feature>
<dbReference type="InterPro" id="IPR011925">
    <property type="entry name" value="LolCE_TM"/>
</dbReference>
<evidence type="ECO:0000259" key="9">
    <source>
        <dbReference type="Pfam" id="PF02687"/>
    </source>
</evidence>
<proteinExistence type="inferred from homology"/>
<evidence type="ECO:0000256" key="8">
    <source>
        <dbReference type="SAM" id="Phobius"/>
    </source>
</evidence>
<name>A0A3E1KAK7_9GAMM</name>
<gene>
    <name evidence="11" type="ORF">DZC52_03835</name>
</gene>
<dbReference type="InterPro" id="IPR025857">
    <property type="entry name" value="MacB_PCD"/>
</dbReference>
<dbReference type="Proteomes" id="UP000260351">
    <property type="component" value="Unassembled WGS sequence"/>
</dbReference>
<dbReference type="PANTHER" id="PTHR30489:SF0">
    <property type="entry name" value="LIPOPROTEIN-RELEASING SYSTEM TRANSMEMBRANE PROTEIN LOLE"/>
    <property type="match status" value="1"/>
</dbReference>
<feature type="domain" description="ABC3 transporter permease C-terminal" evidence="9">
    <location>
        <begin position="274"/>
        <end position="407"/>
    </location>
</feature>
<evidence type="ECO:0000256" key="7">
    <source>
        <dbReference type="ARBA" id="ARBA00023136"/>
    </source>
</evidence>
<comment type="caution">
    <text evidence="11">The sequence shown here is derived from an EMBL/GenBank/DDBJ whole genome shotgun (WGS) entry which is preliminary data.</text>
</comment>
<accession>A0A3E1KAK7</accession>
<protein>
    <submittedName>
        <fullName evidence="11">Lipoprotein-releasing ABC transporter permease subunit</fullName>
    </submittedName>
</protein>
<dbReference type="OrthoDB" id="9808461at2"/>
<reference evidence="11 12" key="1">
    <citation type="submission" date="2018-08" db="EMBL/GenBank/DDBJ databases">
        <title>Wenzhouxiangella salilacus sp. nov., a novel bacterium isolated from a saline lake in Xinjiang Province, China.</title>
        <authorList>
            <person name="Han S."/>
        </authorList>
    </citation>
    <scope>NUCLEOTIDE SEQUENCE [LARGE SCALE GENOMIC DNA]</scope>
    <source>
        <strain evidence="11 12">XDB06</strain>
    </source>
</reference>
<organism evidence="11 12">
    <name type="scientific">Wenzhouxiangella sediminis</name>
    <dbReference type="NCBI Taxonomy" id="1792836"/>
    <lineage>
        <taxon>Bacteria</taxon>
        <taxon>Pseudomonadati</taxon>
        <taxon>Pseudomonadota</taxon>
        <taxon>Gammaproteobacteria</taxon>
        <taxon>Chromatiales</taxon>
        <taxon>Wenzhouxiangellaceae</taxon>
        <taxon>Wenzhouxiangella</taxon>
    </lineage>
</organism>